<dbReference type="GO" id="GO:0005789">
    <property type="term" value="C:endoplasmic reticulum membrane"/>
    <property type="evidence" value="ECO:0007669"/>
    <property type="project" value="UniProtKB-SubCell"/>
</dbReference>
<feature type="transmembrane region" description="Helical" evidence="13">
    <location>
        <begin position="113"/>
        <end position="131"/>
    </location>
</feature>
<comment type="similarity">
    <text evidence="2">Belongs to the ERG28 family.</text>
</comment>
<feature type="transmembrane region" description="Helical" evidence="13">
    <location>
        <begin position="83"/>
        <end position="106"/>
    </location>
</feature>
<comment type="subcellular location">
    <subcellularLocation>
        <location evidence="1">Endoplasmic reticulum membrane</location>
        <topology evidence="1">Multi-pass membrane protein</topology>
    </subcellularLocation>
</comment>
<organism evidence="14 15">
    <name type="scientific">Pichia kluyveri</name>
    <name type="common">Yeast</name>
    <dbReference type="NCBI Taxonomy" id="36015"/>
    <lineage>
        <taxon>Eukaryota</taxon>
        <taxon>Fungi</taxon>
        <taxon>Dikarya</taxon>
        <taxon>Ascomycota</taxon>
        <taxon>Saccharomycotina</taxon>
        <taxon>Pichiomycetes</taxon>
        <taxon>Pichiales</taxon>
        <taxon>Pichiaceae</taxon>
        <taxon>Pichia</taxon>
    </lineage>
</organism>
<comment type="caution">
    <text evidence="14">The sequence shown here is derived from an EMBL/GenBank/DDBJ whole genome shotgun (WGS) entry which is preliminary data.</text>
</comment>
<keyword evidence="15" id="KW-1185">Reference proteome</keyword>
<evidence type="ECO:0000256" key="13">
    <source>
        <dbReference type="SAM" id="Phobius"/>
    </source>
</evidence>
<evidence type="ECO:0000256" key="12">
    <source>
        <dbReference type="ARBA" id="ARBA00023221"/>
    </source>
</evidence>
<dbReference type="EMBL" id="BTGB01000001">
    <property type="protein sequence ID" value="GMM43515.1"/>
    <property type="molecule type" value="Genomic_DNA"/>
</dbReference>
<evidence type="ECO:0000313" key="15">
    <source>
        <dbReference type="Proteomes" id="UP001378960"/>
    </source>
</evidence>
<evidence type="ECO:0000256" key="6">
    <source>
        <dbReference type="ARBA" id="ARBA00022955"/>
    </source>
</evidence>
<dbReference type="InterPro" id="IPR005352">
    <property type="entry name" value="Erg28"/>
</dbReference>
<evidence type="ECO:0000256" key="11">
    <source>
        <dbReference type="ARBA" id="ARBA00023166"/>
    </source>
</evidence>
<keyword evidence="9" id="KW-0443">Lipid metabolism</keyword>
<keyword evidence="5" id="KW-0256">Endoplasmic reticulum</keyword>
<evidence type="ECO:0000313" key="14">
    <source>
        <dbReference type="EMBL" id="GMM43515.1"/>
    </source>
</evidence>
<accession>A0AAV5QWV7</accession>
<dbReference type="PANTHER" id="PTHR15451">
    <property type="entry name" value="ERGOSTEROL BIOSYNTHETIC PROTEIN 28-RELATED"/>
    <property type="match status" value="1"/>
</dbReference>
<keyword evidence="8" id="KW-0756">Sterol biosynthesis</keyword>
<dbReference type="GO" id="GO:0030674">
    <property type="term" value="F:protein-macromolecule adaptor activity"/>
    <property type="evidence" value="ECO:0007669"/>
    <property type="project" value="TreeGrafter"/>
</dbReference>
<feature type="transmembrane region" description="Helical" evidence="13">
    <location>
        <begin position="60"/>
        <end position="77"/>
    </location>
</feature>
<sequence>MLEGILTKIIPATPGYLPKWILFISVVAIFNSLQTYTNISLTKKVYANKPEEVSSLSARTFGTWTLVSAIIRAYAAFNMTDVHVYNLCIVSYIIALWHFGSEWLIFKTCKFDKGLFGPLIVSTLSITWMILQKDYYTGLIN</sequence>
<dbReference type="PANTHER" id="PTHR15451:SF19">
    <property type="entry name" value="ERGOSTEROL BIOSYNTHETIC PROTEIN 28 HOMOLOG"/>
    <property type="match status" value="1"/>
</dbReference>
<dbReference type="Pfam" id="PF03694">
    <property type="entry name" value="Erg28"/>
    <property type="match status" value="1"/>
</dbReference>
<keyword evidence="12" id="KW-0753">Steroid metabolism</keyword>
<gene>
    <name evidence="14" type="ORF">DAPK24_000900</name>
</gene>
<evidence type="ECO:0000256" key="9">
    <source>
        <dbReference type="ARBA" id="ARBA00023098"/>
    </source>
</evidence>
<evidence type="ECO:0000256" key="1">
    <source>
        <dbReference type="ARBA" id="ARBA00004477"/>
    </source>
</evidence>
<keyword evidence="10 13" id="KW-0472">Membrane</keyword>
<proteinExistence type="inferred from homology"/>
<protein>
    <submittedName>
        <fullName evidence="14">Erg28 protein</fullName>
    </submittedName>
</protein>
<keyword evidence="3" id="KW-0444">Lipid biosynthesis</keyword>
<dbReference type="GO" id="GO:0016126">
    <property type="term" value="P:sterol biosynthetic process"/>
    <property type="evidence" value="ECO:0007669"/>
    <property type="project" value="UniProtKB-KW"/>
</dbReference>
<dbReference type="AlphaFoldDB" id="A0AAV5QWV7"/>
<evidence type="ECO:0000256" key="8">
    <source>
        <dbReference type="ARBA" id="ARBA00023011"/>
    </source>
</evidence>
<keyword evidence="11" id="KW-1207">Sterol metabolism</keyword>
<name>A0AAV5QWV7_PICKL</name>
<reference evidence="14 15" key="1">
    <citation type="journal article" date="2023" name="Elife">
        <title>Identification of key yeast species and microbe-microbe interactions impacting larval growth of Drosophila in the wild.</title>
        <authorList>
            <person name="Mure A."/>
            <person name="Sugiura Y."/>
            <person name="Maeda R."/>
            <person name="Honda K."/>
            <person name="Sakurai N."/>
            <person name="Takahashi Y."/>
            <person name="Watada M."/>
            <person name="Katoh T."/>
            <person name="Gotoh A."/>
            <person name="Gotoh Y."/>
            <person name="Taniguchi I."/>
            <person name="Nakamura K."/>
            <person name="Hayashi T."/>
            <person name="Katayama T."/>
            <person name="Uemura T."/>
            <person name="Hattori Y."/>
        </authorList>
    </citation>
    <scope>NUCLEOTIDE SEQUENCE [LARGE SCALE GENOMIC DNA]</scope>
    <source>
        <strain evidence="14 15">PK-24</strain>
    </source>
</reference>
<feature type="transmembrane region" description="Helical" evidence="13">
    <location>
        <begin position="20"/>
        <end position="39"/>
    </location>
</feature>
<keyword evidence="4 13" id="KW-0812">Transmembrane</keyword>
<keyword evidence="7 13" id="KW-1133">Transmembrane helix</keyword>
<evidence type="ECO:0000256" key="10">
    <source>
        <dbReference type="ARBA" id="ARBA00023136"/>
    </source>
</evidence>
<evidence type="ECO:0000256" key="4">
    <source>
        <dbReference type="ARBA" id="ARBA00022692"/>
    </source>
</evidence>
<evidence type="ECO:0000256" key="2">
    <source>
        <dbReference type="ARBA" id="ARBA00005377"/>
    </source>
</evidence>
<evidence type="ECO:0000256" key="7">
    <source>
        <dbReference type="ARBA" id="ARBA00022989"/>
    </source>
</evidence>
<evidence type="ECO:0000256" key="3">
    <source>
        <dbReference type="ARBA" id="ARBA00022516"/>
    </source>
</evidence>
<dbReference type="Proteomes" id="UP001378960">
    <property type="component" value="Unassembled WGS sequence"/>
</dbReference>
<keyword evidence="6" id="KW-0752">Steroid biosynthesis</keyword>
<evidence type="ECO:0000256" key="5">
    <source>
        <dbReference type="ARBA" id="ARBA00022824"/>
    </source>
</evidence>